<dbReference type="InterPro" id="IPR015655">
    <property type="entry name" value="PP2C"/>
</dbReference>
<feature type="region of interest" description="Disordered" evidence="6">
    <location>
        <begin position="573"/>
        <end position="595"/>
    </location>
</feature>
<dbReference type="GO" id="GO:0046872">
    <property type="term" value="F:metal ion binding"/>
    <property type="evidence" value="ECO:0007669"/>
    <property type="project" value="UniProtKB-KW"/>
</dbReference>
<keyword evidence="4 5" id="KW-0904">Protein phosphatase</keyword>
<dbReference type="PANTHER" id="PTHR13832:SF837">
    <property type="entry name" value="PROTEIN PHOSPHATASE 2C-LIKE DOMAIN-CONTAINING PROTEIN 1"/>
    <property type="match status" value="1"/>
</dbReference>
<evidence type="ECO:0000256" key="3">
    <source>
        <dbReference type="ARBA" id="ARBA00022801"/>
    </source>
</evidence>
<keyword evidence="2" id="KW-0479">Metal-binding</keyword>
<gene>
    <name evidence="8" type="primary">MgPP2CL-1</name>
    <name evidence="8" type="ORF">MBRA1_002172</name>
</gene>
<dbReference type="PROSITE" id="PS51746">
    <property type="entry name" value="PPM_2"/>
    <property type="match status" value="1"/>
</dbReference>
<dbReference type="InterPro" id="IPR000222">
    <property type="entry name" value="PP2C_BS"/>
</dbReference>
<feature type="region of interest" description="Disordered" evidence="6">
    <location>
        <begin position="342"/>
        <end position="560"/>
    </location>
</feature>
<keyword evidence="9" id="KW-1185">Reference proteome</keyword>
<protein>
    <submittedName>
        <fullName evidence="8">Protein-serine/threonine phosphatase</fullName>
        <ecNumber evidence="8">3.1.3.16</ecNumber>
    </submittedName>
</protein>
<feature type="compositionally biased region" description="Low complexity" evidence="6">
    <location>
        <begin position="811"/>
        <end position="822"/>
    </location>
</feature>
<comment type="similarity">
    <text evidence="1 5">Belongs to the PP2C family.</text>
</comment>
<sequence length="934" mass="100797">MEDAHMSLLDFDNVPGQALFGVFDGHAGKFAAEWCRDHLASILAEELHAHPTMDVREVLNNTYMRVDRQLEVDSEKAGVRSGCTAVTSLLRVESEGDKERRVLYTANVGDARSVLARNGKAVRLTYDHKGSDELEARRITEKGGFLLNNRVNGVLAVTRSFGDFSMKEFVVGSPFTTSIALEDNDAFLIVACDGLWDVIGDQEAVDHISNETDAQVAADKLLKYAMDNFSTDNTSVMVVRFQRSASPVMAVDSQAKPGPACRAPSDGADASPLDFSKRKLPPRLPLDAEDARAPARPRRMSLLSDALRSPLLAQDAIHAPKRSPGCVPGSGAGCTTGILKHNDDPHASQIPDEPRAPATGTRTHFVEPVKPPRRARSVASHTKSAPVSPQARKSYHRPEQRCPSVTFLEPHARARSTSPRMLVRSQVSQLDSALRSNAPDALGPAVSSASESDVDASDDESDSTSGEESDGVGDEEDESDEDTEASDMDELASSDEEASPPVPAGPIGRSPPLRTSSSSGPASLAQITKRRALSFSDTPPAATQTSQSMPRRRSLAFAASPFELKERDRLLSMHRTHGKRRMVASPMVSSTSSPATNLFDITHRVSSFDSEATGCSSDAADDDDGGRLQVRSPHLVQTRPRSPKPEEVASSEEDDEEAESSEDTTSSDEEADEEVLVEDEAPAPAPPSHRAAESADTSMDPCATWANESIDADADDTAPVSSASHTPEVACTCRATPRLVTRRRPGVLHSLMLTEPTMHYTGIQDERLDTADELALAAEMLLLHKSPDVERDAQEWTAASSVPRLSDDEGASSAEESTARSPAFRRSVGSPSMEACNACVSPQGSGFVSPQALCFRRGRNLQPHWRASTSPHHGRLSMDRRSRSDSVYPMSTPKEAPRLLRKSSYTNVTRSLHAKLSPPDPSVGERPAVSPRYV</sequence>
<dbReference type="PANTHER" id="PTHR13832">
    <property type="entry name" value="PROTEIN PHOSPHATASE 2C"/>
    <property type="match status" value="1"/>
</dbReference>
<dbReference type="CDD" id="cd00143">
    <property type="entry name" value="PP2Cc"/>
    <property type="match status" value="1"/>
</dbReference>
<organism evidence="8 9">
    <name type="scientific">Malassezia brasiliensis</name>
    <dbReference type="NCBI Taxonomy" id="1821822"/>
    <lineage>
        <taxon>Eukaryota</taxon>
        <taxon>Fungi</taxon>
        <taxon>Dikarya</taxon>
        <taxon>Basidiomycota</taxon>
        <taxon>Ustilaginomycotina</taxon>
        <taxon>Malasseziomycetes</taxon>
        <taxon>Malasseziales</taxon>
        <taxon>Malasseziaceae</taxon>
        <taxon>Malassezia</taxon>
    </lineage>
</organism>
<evidence type="ECO:0000256" key="5">
    <source>
        <dbReference type="RuleBase" id="RU003465"/>
    </source>
</evidence>
<evidence type="ECO:0000256" key="2">
    <source>
        <dbReference type="ARBA" id="ARBA00022723"/>
    </source>
</evidence>
<feature type="compositionally biased region" description="Polar residues" evidence="6">
    <location>
        <begin position="535"/>
        <end position="549"/>
    </location>
</feature>
<evidence type="ECO:0000259" key="7">
    <source>
        <dbReference type="PROSITE" id="PS51746"/>
    </source>
</evidence>
<dbReference type="Gene3D" id="3.60.40.10">
    <property type="entry name" value="PPM-type phosphatase domain"/>
    <property type="match status" value="1"/>
</dbReference>
<feature type="domain" description="PPM-type phosphatase" evidence="7">
    <location>
        <begin position="1"/>
        <end position="241"/>
    </location>
</feature>
<proteinExistence type="inferred from homology"/>
<dbReference type="GO" id="GO:0004722">
    <property type="term" value="F:protein serine/threonine phosphatase activity"/>
    <property type="evidence" value="ECO:0007669"/>
    <property type="project" value="UniProtKB-EC"/>
</dbReference>
<evidence type="ECO:0000313" key="9">
    <source>
        <dbReference type="Proteomes" id="UP001216638"/>
    </source>
</evidence>
<reference evidence="8" key="1">
    <citation type="submission" date="2023-03" db="EMBL/GenBank/DDBJ databases">
        <title>Mating type loci evolution in Malassezia.</title>
        <authorList>
            <person name="Coelho M.A."/>
        </authorList>
    </citation>
    <scope>NUCLEOTIDE SEQUENCE</scope>
    <source>
        <strain evidence="8">CBS 14135</strain>
    </source>
</reference>
<feature type="compositionally biased region" description="Polar residues" evidence="6">
    <location>
        <begin position="415"/>
        <end position="435"/>
    </location>
</feature>
<dbReference type="Proteomes" id="UP001216638">
    <property type="component" value="Chromosome 2"/>
</dbReference>
<dbReference type="EMBL" id="CP119952">
    <property type="protein sequence ID" value="WFC95524.1"/>
    <property type="molecule type" value="Genomic_DNA"/>
</dbReference>
<dbReference type="SUPFAM" id="SSF81606">
    <property type="entry name" value="PP2C-like"/>
    <property type="match status" value="1"/>
</dbReference>
<feature type="region of interest" description="Disordered" evidence="6">
    <location>
        <begin position="608"/>
        <end position="699"/>
    </location>
</feature>
<evidence type="ECO:0000256" key="6">
    <source>
        <dbReference type="SAM" id="MobiDB-lite"/>
    </source>
</evidence>
<dbReference type="InterPro" id="IPR001932">
    <property type="entry name" value="PPM-type_phosphatase-like_dom"/>
</dbReference>
<dbReference type="EC" id="3.1.3.16" evidence="8"/>
<feature type="compositionally biased region" description="Basic residues" evidence="6">
    <location>
        <begin position="573"/>
        <end position="582"/>
    </location>
</feature>
<feature type="compositionally biased region" description="Acidic residues" evidence="6">
    <location>
        <begin position="649"/>
        <end position="681"/>
    </location>
</feature>
<evidence type="ECO:0000313" key="8">
    <source>
        <dbReference type="EMBL" id="WFC95524.1"/>
    </source>
</evidence>
<feature type="region of interest" description="Disordered" evidence="6">
    <location>
        <begin position="791"/>
        <end position="828"/>
    </location>
</feature>
<dbReference type="Pfam" id="PF00481">
    <property type="entry name" value="PP2C"/>
    <property type="match status" value="1"/>
</dbReference>
<feature type="region of interest" description="Disordered" evidence="6">
    <location>
        <begin position="250"/>
        <end position="297"/>
    </location>
</feature>
<keyword evidence="3 5" id="KW-0378">Hydrolase</keyword>
<feature type="compositionally biased region" description="Acidic residues" evidence="6">
    <location>
        <begin position="452"/>
        <end position="498"/>
    </location>
</feature>
<dbReference type="PROSITE" id="PS01032">
    <property type="entry name" value="PPM_1"/>
    <property type="match status" value="1"/>
</dbReference>
<dbReference type="AlphaFoldDB" id="A0AAF0DTT8"/>
<feature type="region of interest" description="Disordered" evidence="6">
    <location>
        <begin position="864"/>
        <end position="934"/>
    </location>
</feature>
<evidence type="ECO:0000256" key="1">
    <source>
        <dbReference type="ARBA" id="ARBA00006702"/>
    </source>
</evidence>
<name>A0AAF0DTT8_9BASI</name>
<dbReference type="InterPro" id="IPR036457">
    <property type="entry name" value="PPM-type-like_dom_sf"/>
</dbReference>
<evidence type="ECO:0000256" key="4">
    <source>
        <dbReference type="ARBA" id="ARBA00022912"/>
    </source>
</evidence>
<accession>A0AAF0DTT8</accession>
<dbReference type="SMART" id="SM00332">
    <property type="entry name" value="PP2Cc"/>
    <property type="match status" value="1"/>
</dbReference>